<feature type="domain" description="Acyl-CoA oxidase/dehydrogenase middle" evidence="13">
    <location>
        <begin position="153"/>
        <end position="262"/>
    </location>
</feature>
<protein>
    <recommendedName>
        <fullName evidence="4">acyl-CoA oxidase</fullName>
        <ecNumber evidence="4">1.3.3.6</ecNumber>
    </recommendedName>
</protein>
<dbReference type="Gene3D" id="2.40.110.10">
    <property type="entry name" value="Butyryl-CoA Dehydrogenase, subunit A, domain 2"/>
    <property type="match status" value="1"/>
</dbReference>
<dbReference type="RefSeq" id="WP_167992881.1">
    <property type="nucleotide sequence ID" value="NZ_JAATJL010000001.1"/>
</dbReference>
<gene>
    <name evidence="16" type="ORF">BJ994_001419</name>
</gene>
<proteinExistence type="inferred from homology"/>
<evidence type="ECO:0000256" key="8">
    <source>
        <dbReference type="ARBA" id="ARBA00023002"/>
    </source>
</evidence>
<dbReference type="PANTHER" id="PTHR10909:SF382">
    <property type="entry name" value="ACYL-COENZYME A OXIDASE"/>
    <property type="match status" value="1"/>
</dbReference>
<dbReference type="Pfam" id="PF02770">
    <property type="entry name" value="Acyl-CoA_dh_M"/>
    <property type="match status" value="1"/>
</dbReference>
<dbReference type="GO" id="GO:0033540">
    <property type="term" value="P:fatty acid beta-oxidation using acyl-CoA oxidase"/>
    <property type="evidence" value="ECO:0007669"/>
    <property type="project" value="TreeGrafter"/>
</dbReference>
<feature type="compositionally biased region" description="Basic and acidic residues" evidence="11">
    <location>
        <begin position="681"/>
        <end position="701"/>
    </location>
</feature>
<comment type="similarity">
    <text evidence="3">Belongs to the acyl-CoA oxidase family.</text>
</comment>
<keyword evidence="17" id="KW-1185">Reference proteome</keyword>
<dbReference type="GO" id="GO:0005504">
    <property type="term" value="F:fatty acid binding"/>
    <property type="evidence" value="ECO:0007669"/>
    <property type="project" value="TreeGrafter"/>
</dbReference>
<evidence type="ECO:0000259" key="14">
    <source>
        <dbReference type="Pfam" id="PF02771"/>
    </source>
</evidence>
<evidence type="ECO:0000256" key="7">
    <source>
        <dbReference type="ARBA" id="ARBA00022832"/>
    </source>
</evidence>
<evidence type="ECO:0000256" key="10">
    <source>
        <dbReference type="ARBA" id="ARBA00023140"/>
    </source>
</evidence>
<dbReference type="Gene3D" id="1.20.140.10">
    <property type="entry name" value="Butyryl-CoA Dehydrogenase, subunit A, domain 3"/>
    <property type="match status" value="2"/>
</dbReference>
<dbReference type="FunFam" id="1.20.140.10:FF:000007">
    <property type="entry name" value="Acyl-coenzyme A oxidase"/>
    <property type="match status" value="1"/>
</dbReference>
<evidence type="ECO:0000256" key="5">
    <source>
        <dbReference type="ARBA" id="ARBA00022630"/>
    </source>
</evidence>
<evidence type="ECO:0000259" key="13">
    <source>
        <dbReference type="Pfam" id="PF02770"/>
    </source>
</evidence>
<dbReference type="FunFam" id="2.40.110.10:FF:000005">
    <property type="entry name" value="Acyl-coenzyme A oxidase"/>
    <property type="match status" value="1"/>
</dbReference>
<dbReference type="InterPro" id="IPR046373">
    <property type="entry name" value="Acyl-CoA_Oxase/DH_mid-dom_sf"/>
</dbReference>
<reference evidence="16 17" key="1">
    <citation type="submission" date="2020-03" db="EMBL/GenBank/DDBJ databases">
        <title>Sequencing the genomes of 1000 actinobacteria strains.</title>
        <authorList>
            <person name="Klenk H.-P."/>
        </authorList>
    </citation>
    <scope>NUCLEOTIDE SEQUENCE [LARGE SCALE GENOMIC DNA]</scope>
    <source>
        <strain evidence="16 17">DSM 16403</strain>
    </source>
</reference>
<dbReference type="InterPro" id="IPR012258">
    <property type="entry name" value="Acyl-CoA_oxidase"/>
</dbReference>
<dbReference type="EC" id="1.3.3.6" evidence="4"/>
<dbReference type="InterPro" id="IPR009100">
    <property type="entry name" value="AcylCoA_DH/oxidase_NM_dom_sf"/>
</dbReference>
<evidence type="ECO:0000256" key="3">
    <source>
        <dbReference type="ARBA" id="ARBA00006288"/>
    </source>
</evidence>
<keyword evidence="5" id="KW-0285">Flavoprotein</keyword>
<dbReference type="InterPro" id="IPR006091">
    <property type="entry name" value="Acyl-CoA_Oxase/DH_mid-dom"/>
</dbReference>
<evidence type="ECO:0000259" key="15">
    <source>
        <dbReference type="Pfam" id="PF22924"/>
    </source>
</evidence>
<dbReference type="EMBL" id="JAATJL010000001">
    <property type="protein sequence ID" value="NJC22343.1"/>
    <property type="molecule type" value="Genomic_DNA"/>
</dbReference>
<evidence type="ECO:0000256" key="4">
    <source>
        <dbReference type="ARBA" id="ARBA00012870"/>
    </source>
</evidence>
<dbReference type="InterPro" id="IPR013786">
    <property type="entry name" value="AcylCoA_DH/ox_N"/>
</dbReference>
<accession>A0A846RGS3</accession>
<feature type="compositionally biased region" description="Basic and acidic residues" evidence="11">
    <location>
        <begin position="661"/>
        <end position="672"/>
    </location>
</feature>
<dbReference type="SUPFAM" id="SSF56645">
    <property type="entry name" value="Acyl-CoA dehydrogenase NM domain-like"/>
    <property type="match status" value="1"/>
</dbReference>
<evidence type="ECO:0000313" key="17">
    <source>
        <dbReference type="Proteomes" id="UP000547458"/>
    </source>
</evidence>
<dbReference type="Pfam" id="PF22924">
    <property type="entry name" value="ACOX_C_alpha1"/>
    <property type="match status" value="1"/>
</dbReference>
<dbReference type="PANTHER" id="PTHR10909">
    <property type="entry name" value="ELECTRON TRANSPORT OXIDOREDUCTASE"/>
    <property type="match status" value="1"/>
</dbReference>
<dbReference type="Gene3D" id="1.10.540.10">
    <property type="entry name" value="Acyl-CoA dehydrogenase/oxidase, N-terminal domain"/>
    <property type="match status" value="1"/>
</dbReference>
<dbReference type="Proteomes" id="UP000547458">
    <property type="component" value="Unassembled WGS sequence"/>
</dbReference>
<evidence type="ECO:0000256" key="6">
    <source>
        <dbReference type="ARBA" id="ARBA00022827"/>
    </source>
</evidence>
<feature type="domain" description="Acyl-CoA oxidase C-terminal" evidence="12">
    <location>
        <begin position="547"/>
        <end position="656"/>
    </location>
</feature>
<feature type="domain" description="Acyl-CoA oxidase C-alpha1" evidence="15">
    <location>
        <begin position="298"/>
        <end position="457"/>
    </location>
</feature>
<keyword evidence="7" id="KW-0276">Fatty acid metabolism</keyword>
<dbReference type="InterPro" id="IPR037069">
    <property type="entry name" value="AcylCoA_DH/ox_N_sf"/>
</dbReference>
<dbReference type="PIRSF" id="PIRSF000168">
    <property type="entry name" value="Acyl-CoA_oxidase"/>
    <property type="match status" value="1"/>
</dbReference>
<dbReference type="InterPro" id="IPR055060">
    <property type="entry name" value="ACOX_C_alpha1"/>
</dbReference>
<evidence type="ECO:0000256" key="11">
    <source>
        <dbReference type="SAM" id="MobiDB-lite"/>
    </source>
</evidence>
<evidence type="ECO:0000256" key="1">
    <source>
        <dbReference type="ARBA" id="ARBA00001974"/>
    </source>
</evidence>
<feature type="domain" description="Acyl-CoA dehydrogenase/oxidase N-terminal" evidence="14">
    <location>
        <begin position="76"/>
        <end position="148"/>
    </location>
</feature>
<dbReference type="Pfam" id="PF01756">
    <property type="entry name" value="ACOX"/>
    <property type="match status" value="1"/>
</dbReference>
<keyword evidence="10" id="KW-0576">Peroxisome</keyword>
<dbReference type="InterPro" id="IPR036250">
    <property type="entry name" value="AcylCo_DH-like_C"/>
</dbReference>
<feature type="region of interest" description="Disordered" evidence="11">
    <location>
        <begin position="661"/>
        <end position="701"/>
    </location>
</feature>
<sequence>MTQTATRPELSVPATVAIQDNDAAVVDVAALGEQLLGRWAASRRTARALAGDPAVHKIEGLSSSEHRARCLEQLHHLVKSKAVHRAFPEELGGSDDHGGNIAGFEELVVADPSLQIKAGVQWGLFGAAVLHLGSEEHHRAWLPGIMNMDIPGCFAMTETGHGSDVASIATTATFDPDADEFVLHTPFRAAWKDYIGNAAQDGRAAVVFAQLITRGVNHGVHAFYVELRDELGNFLNGIGGEDDGLKGGLNGIDNGRLHFTQVRVPRTNLLNRYGNVATDGTYTSPIDSPGRRFFTMLGTLVQGRVSLDGAAVAASKLALKTAIQYSVERRQFTTASELSEEVLLDYQLHQRRLLPRLAATYAASFAHEELLEKFDGVFSGEHDTDEDRQDLETLAAALKPLSTWLALDTLQECREACGGAGFLTENRFTSLRADLDVYTTFEGDNNVLLQLVAKRLLADYAKEFQGVDFGVLARFVVTQAAERTLHRTGLRQVLQSVVDTGSERKSAIALRDERTQHELLCGRVDSMVGELAGALRGARRLPPADAAAVFNQHQQELIQAARAHAELLQWEAFTAALANTLDAGTRQVLTWLRDLFGLCLIEENLSWYLMNGRLSAQRARTLGPYINRLLLKIRPHAVDLVNAFGYGPEHLRAAIATGAEQKRQDEARENARAMRASGHAPVDEKTVILRKAEADKRSQRA</sequence>
<keyword evidence="6" id="KW-0274">FAD</keyword>
<dbReference type="InterPro" id="IPR002655">
    <property type="entry name" value="Acyl-CoA_oxidase_C"/>
</dbReference>
<dbReference type="FunFam" id="1.20.140.10:FF:000010">
    <property type="entry name" value="Acyl-coenzyme A oxidase"/>
    <property type="match status" value="1"/>
</dbReference>
<evidence type="ECO:0000313" key="16">
    <source>
        <dbReference type="EMBL" id="NJC22343.1"/>
    </source>
</evidence>
<dbReference type="Pfam" id="PF02771">
    <property type="entry name" value="Acyl-CoA_dh_N"/>
    <property type="match status" value="1"/>
</dbReference>
<comment type="subcellular location">
    <subcellularLocation>
        <location evidence="2">Peroxisome</location>
    </subcellularLocation>
</comment>
<dbReference type="GO" id="GO:0071949">
    <property type="term" value="F:FAD binding"/>
    <property type="evidence" value="ECO:0007669"/>
    <property type="project" value="InterPro"/>
</dbReference>
<dbReference type="GO" id="GO:0003997">
    <property type="term" value="F:acyl-CoA oxidase activity"/>
    <property type="evidence" value="ECO:0007669"/>
    <property type="project" value="UniProtKB-EC"/>
</dbReference>
<keyword evidence="8 16" id="KW-0560">Oxidoreductase</keyword>
<organism evidence="16 17">
    <name type="scientific">Arthrobacter pigmenti</name>
    <dbReference type="NCBI Taxonomy" id="271432"/>
    <lineage>
        <taxon>Bacteria</taxon>
        <taxon>Bacillati</taxon>
        <taxon>Actinomycetota</taxon>
        <taxon>Actinomycetes</taxon>
        <taxon>Micrococcales</taxon>
        <taxon>Micrococcaceae</taxon>
        <taxon>Arthrobacter</taxon>
    </lineage>
</organism>
<dbReference type="SUPFAM" id="SSF47203">
    <property type="entry name" value="Acyl-CoA dehydrogenase C-terminal domain-like"/>
    <property type="match status" value="2"/>
</dbReference>
<dbReference type="AlphaFoldDB" id="A0A846RGS3"/>
<dbReference type="GO" id="GO:0055088">
    <property type="term" value="P:lipid homeostasis"/>
    <property type="evidence" value="ECO:0007669"/>
    <property type="project" value="TreeGrafter"/>
</dbReference>
<evidence type="ECO:0000259" key="12">
    <source>
        <dbReference type="Pfam" id="PF01756"/>
    </source>
</evidence>
<comment type="caution">
    <text evidence="16">The sequence shown here is derived from an EMBL/GenBank/DDBJ whole genome shotgun (WGS) entry which is preliminary data.</text>
</comment>
<evidence type="ECO:0000256" key="9">
    <source>
        <dbReference type="ARBA" id="ARBA00023098"/>
    </source>
</evidence>
<name>A0A846RGS3_9MICC</name>
<evidence type="ECO:0000256" key="2">
    <source>
        <dbReference type="ARBA" id="ARBA00004275"/>
    </source>
</evidence>
<keyword evidence="9" id="KW-0443">Lipid metabolism</keyword>
<comment type="cofactor">
    <cofactor evidence="1">
        <name>FAD</name>
        <dbReference type="ChEBI" id="CHEBI:57692"/>
    </cofactor>
</comment>